<organism evidence="1 2">
    <name type="scientific">[Clostridium] symbiosum ATCC 14940</name>
    <dbReference type="NCBI Taxonomy" id="411472"/>
    <lineage>
        <taxon>Bacteria</taxon>
        <taxon>Bacillati</taxon>
        <taxon>Bacillota</taxon>
        <taxon>Clostridia</taxon>
        <taxon>Lachnospirales</taxon>
        <taxon>Lachnospiraceae</taxon>
        <taxon>Otoolea</taxon>
    </lineage>
</organism>
<name>A0ABC9TTY5_CLOSY</name>
<accession>A0ABC9TTY5</accession>
<dbReference type="Proteomes" id="UP000016491">
    <property type="component" value="Unassembled WGS sequence"/>
</dbReference>
<proteinExistence type="predicted"/>
<dbReference type="EMBL" id="AWSU01000303">
    <property type="protein sequence ID" value="ERI74676.1"/>
    <property type="molecule type" value="Genomic_DNA"/>
</dbReference>
<evidence type="ECO:0000313" key="1">
    <source>
        <dbReference type="EMBL" id="ERI74676.1"/>
    </source>
</evidence>
<dbReference type="AlphaFoldDB" id="A0ABC9TTY5"/>
<gene>
    <name evidence="1" type="ORF">CLOSYM_03760</name>
</gene>
<comment type="caution">
    <text evidence="1">The sequence shown here is derived from an EMBL/GenBank/DDBJ whole genome shotgun (WGS) entry which is preliminary data.</text>
</comment>
<sequence>MPEQSCFKKQREHLAEYIMAELFPELRQMRYLRLDKKAASMYT</sequence>
<protein>
    <submittedName>
        <fullName evidence="1">Uncharacterized protein</fullName>
    </submittedName>
</protein>
<reference evidence="1 2" key="1">
    <citation type="submission" date="2013-07" db="EMBL/GenBank/DDBJ databases">
        <authorList>
            <person name="Weinstock G."/>
            <person name="Sodergren E."/>
            <person name="Wylie T."/>
            <person name="Fulton L."/>
            <person name="Fulton R."/>
            <person name="Fronick C."/>
            <person name="O'Laughlin M."/>
            <person name="Godfrey J."/>
            <person name="Miner T."/>
            <person name="Herter B."/>
            <person name="Appelbaum E."/>
            <person name="Cordes M."/>
            <person name="Lek S."/>
            <person name="Wollam A."/>
            <person name="Pepin K.H."/>
            <person name="Palsikar V.B."/>
            <person name="Mitreva M."/>
            <person name="Wilson R.K."/>
        </authorList>
    </citation>
    <scope>NUCLEOTIDE SEQUENCE [LARGE SCALE GENOMIC DNA]</scope>
    <source>
        <strain evidence="1 2">ATCC 14940</strain>
    </source>
</reference>
<evidence type="ECO:0000313" key="2">
    <source>
        <dbReference type="Proteomes" id="UP000016491"/>
    </source>
</evidence>